<dbReference type="Gene3D" id="3.40.1710.10">
    <property type="entry name" value="abc type-2 transporter like domain"/>
    <property type="match status" value="1"/>
</dbReference>
<keyword evidence="4 6" id="KW-1133">Transmembrane helix</keyword>
<evidence type="ECO:0000256" key="5">
    <source>
        <dbReference type="ARBA" id="ARBA00023136"/>
    </source>
</evidence>
<dbReference type="Pfam" id="PF12698">
    <property type="entry name" value="ABC2_membrane_3"/>
    <property type="match status" value="1"/>
</dbReference>
<comment type="subcellular location">
    <subcellularLocation>
        <location evidence="1">Cell membrane</location>
        <topology evidence="1">Multi-pass membrane protein</topology>
    </subcellularLocation>
</comment>
<accession>A0ABQ6BWZ4</accession>
<evidence type="ECO:0000256" key="6">
    <source>
        <dbReference type="SAM" id="Phobius"/>
    </source>
</evidence>
<evidence type="ECO:0000313" key="8">
    <source>
        <dbReference type="EMBL" id="GLS05927.1"/>
    </source>
</evidence>
<dbReference type="RefSeq" id="WP_018748082.1">
    <property type="nucleotide sequence ID" value="NZ_BSOZ01000076.1"/>
</dbReference>
<feature type="transmembrane region" description="Helical" evidence="6">
    <location>
        <begin position="256"/>
        <end position="279"/>
    </location>
</feature>
<comment type="caution">
    <text evidence="8">The sequence shown here is derived from an EMBL/GenBank/DDBJ whole genome shotgun (WGS) entry which is preliminary data.</text>
</comment>
<dbReference type="InterPro" id="IPR051449">
    <property type="entry name" value="ABC-2_transporter_component"/>
</dbReference>
<feature type="domain" description="ABC-2 type transporter transmembrane" evidence="7">
    <location>
        <begin position="25"/>
        <end position="360"/>
    </location>
</feature>
<feature type="transmembrane region" description="Helical" evidence="6">
    <location>
        <begin position="188"/>
        <end position="209"/>
    </location>
</feature>
<feature type="transmembrane region" description="Helical" evidence="6">
    <location>
        <begin position="21"/>
        <end position="39"/>
    </location>
</feature>
<feature type="transmembrane region" description="Helical" evidence="6">
    <location>
        <begin position="291"/>
        <end position="314"/>
    </location>
</feature>
<dbReference type="EMBL" id="BSOZ01000076">
    <property type="protein sequence ID" value="GLS05927.1"/>
    <property type="molecule type" value="Genomic_DNA"/>
</dbReference>
<feature type="transmembrane region" description="Helical" evidence="6">
    <location>
        <begin position="221"/>
        <end position="244"/>
    </location>
</feature>
<evidence type="ECO:0000256" key="1">
    <source>
        <dbReference type="ARBA" id="ARBA00004651"/>
    </source>
</evidence>
<gene>
    <name evidence="8" type="ORF">GCM10007860_30900</name>
</gene>
<evidence type="ECO:0000256" key="3">
    <source>
        <dbReference type="ARBA" id="ARBA00022692"/>
    </source>
</evidence>
<reference evidence="9" key="1">
    <citation type="journal article" date="2019" name="Int. J. Syst. Evol. Microbiol.">
        <title>The Global Catalogue of Microorganisms (GCM) 10K type strain sequencing project: providing services to taxonomists for standard genome sequencing and annotation.</title>
        <authorList>
            <consortium name="The Broad Institute Genomics Platform"/>
            <consortium name="The Broad Institute Genome Sequencing Center for Infectious Disease"/>
            <person name="Wu L."/>
            <person name="Ma J."/>
        </authorList>
    </citation>
    <scope>NUCLEOTIDE SEQUENCE [LARGE SCALE GENOMIC DNA]</scope>
    <source>
        <strain evidence="9">NBRC 104970</strain>
    </source>
</reference>
<evidence type="ECO:0000259" key="7">
    <source>
        <dbReference type="Pfam" id="PF12698"/>
    </source>
</evidence>
<keyword evidence="2" id="KW-1003">Cell membrane</keyword>
<evidence type="ECO:0000256" key="2">
    <source>
        <dbReference type="ARBA" id="ARBA00022475"/>
    </source>
</evidence>
<dbReference type="PANTHER" id="PTHR30294:SF47">
    <property type="entry name" value="INNER MEMBRANE TRANSPORT PERMEASE YHHJ"/>
    <property type="match status" value="1"/>
</dbReference>
<protein>
    <submittedName>
        <fullName evidence="8">Multidrug ABC transporter permease</fullName>
    </submittedName>
</protein>
<dbReference type="InterPro" id="IPR013525">
    <property type="entry name" value="ABC2_TM"/>
</dbReference>
<organism evidence="8 9">
    <name type="scientific">Chitiniphilus shinanonensis</name>
    <dbReference type="NCBI Taxonomy" id="553088"/>
    <lineage>
        <taxon>Bacteria</taxon>
        <taxon>Pseudomonadati</taxon>
        <taxon>Pseudomonadota</taxon>
        <taxon>Betaproteobacteria</taxon>
        <taxon>Neisseriales</taxon>
        <taxon>Chitinibacteraceae</taxon>
        <taxon>Chitiniphilus</taxon>
    </lineage>
</organism>
<dbReference type="Proteomes" id="UP001156836">
    <property type="component" value="Unassembled WGS sequence"/>
</dbReference>
<keyword evidence="9" id="KW-1185">Reference proteome</keyword>
<sequence length="375" mass="40409">MGWAQAFRHEAGLVWRSRWDRALVSWLPLAGLALLIWLFSAGSTRQLPVVLVDNDHSALSRALTREIAAAPAVRLVAQTDSLDEAWSQVRAGHAFGVVHIPHGAARDAARGSQATVFVFYNNSFYTAGGAVARDVSAAVMNFNATLSPLARPPATADAPSPQAALPIAITATSLFNSRLSYEWGLVPVIYSAVLNLTMLVMVIAAYSRVLGREGAVPWQRLAGVGLFYVMAFSVLHSLGLVAAMGLRGWTVSGSLALMWVAQWLMYAGYAVIGLLFLGLGKGDVVRSLSTASVFAGPALAYSNALFPTLGAPWFTRFWSLLMPYTTYIRLQGQQLYLAAPLQDAWSTLVVLAAFIVVPAWPAWAMYRALARKGPT</sequence>
<name>A0ABQ6BWZ4_9NEIS</name>
<evidence type="ECO:0000313" key="9">
    <source>
        <dbReference type="Proteomes" id="UP001156836"/>
    </source>
</evidence>
<feature type="transmembrane region" description="Helical" evidence="6">
    <location>
        <begin position="344"/>
        <end position="366"/>
    </location>
</feature>
<dbReference type="PANTHER" id="PTHR30294">
    <property type="entry name" value="MEMBRANE COMPONENT OF ABC TRANSPORTER YHHJ-RELATED"/>
    <property type="match status" value="1"/>
</dbReference>
<proteinExistence type="predicted"/>
<evidence type="ECO:0000256" key="4">
    <source>
        <dbReference type="ARBA" id="ARBA00022989"/>
    </source>
</evidence>
<keyword evidence="3 6" id="KW-0812">Transmembrane</keyword>
<keyword evidence="5 6" id="KW-0472">Membrane</keyword>